<proteinExistence type="predicted"/>
<comment type="caution">
    <text evidence="1">The sequence shown here is derived from an EMBL/GenBank/DDBJ whole genome shotgun (WGS) entry which is preliminary data.</text>
</comment>
<reference evidence="1 2" key="1">
    <citation type="journal article" date="2018" name="PLoS Genet.">
        <title>Population sequencing reveals clonal diversity and ancestral inbreeding in the grapevine cultivar Chardonnay.</title>
        <authorList>
            <person name="Roach M.J."/>
            <person name="Johnson D.L."/>
            <person name="Bohlmann J."/>
            <person name="van Vuuren H.J."/>
            <person name="Jones S.J."/>
            <person name="Pretorius I.S."/>
            <person name="Schmidt S.A."/>
            <person name="Borneman A.R."/>
        </authorList>
    </citation>
    <scope>NUCLEOTIDE SEQUENCE [LARGE SCALE GENOMIC DNA]</scope>
    <source>
        <strain evidence="2">cv. Chardonnay</strain>
        <tissue evidence="1">Leaf</tissue>
    </source>
</reference>
<dbReference type="EMBL" id="QGNW01000368">
    <property type="protein sequence ID" value="RVW74550.1"/>
    <property type="molecule type" value="Genomic_DNA"/>
</dbReference>
<protein>
    <submittedName>
        <fullName evidence="1">Uncharacterized protein</fullName>
    </submittedName>
</protein>
<organism evidence="1 2">
    <name type="scientific">Vitis vinifera</name>
    <name type="common">Grape</name>
    <dbReference type="NCBI Taxonomy" id="29760"/>
    <lineage>
        <taxon>Eukaryota</taxon>
        <taxon>Viridiplantae</taxon>
        <taxon>Streptophyta</taxon>
        <taxon>Embryophyta</taxon>
        <taxon>Tracheophyta</taxon>
        <taxon>Spermatophyta</taxon>
        <taxon>Magnoliopsida</taxon>
        <taxon>eudicotyledons</taxon>
        <taxon>Gunneridae</taxon>
        <taxon>Pentapetalae</taxon>
        <taxon>rosids</taxon>
        <taxon>Vitales</taxon>
        <taxon>Vitaceae</taxon>
        <taxon>Viteae</taxon>
        <taxon>Vitis</taxon>
    </lineage>
</organism>
<evidence type="ECO:0000313" key="2">
    <source>
        <dbReference type="Proteomes" id="UP000288805"/>
    </source>
</evidence>
<dbReference type="Proteomes" id="UP000288805">
    <property type="component" value="Unassembled WGS sequence"/>
</dbReference>
<name>A0A438GQR0_VITVI</name>
<evidence type="ECO:0000313" key="1">
    <source>
        <dbReference type="EMBL" id="RVW74550.1"/>
    </source>
</evidence>
<sequence>MSKPRQDHQEEIMENNSKTTFFSNVELEKLRKLLNQWDNVGLNSTQDLATGKMIGHVEMKEGLYCLDTTKRMAL</sequence>
<accession>A0A438GQR0</accession>
<gene>
    <name evidence="1" type="ORF">CK203_053799</name>
</gene>
<dbReference type="AlphaFoldDB" id="A0A438GQR0"/>